<gene>
    <name evidence="1" type="ORF">FHX73_18132</name>
</gene>
<dbReference type="RefSeq" id="WP_145911553.1">
    <property type="nucleotide sequence ID" value="NZ_BAAAMZ010000022.1"/>
</dbReference>
<accession>A0A561SA62</accession>
<protein>
    <submittedName>
        <fullName evidence="1">Uncharacterized protein</fullName>
    </submittedName>
</protein>
<comment type="caution">
    <text evidence="1">The sequence shown here is derived from an EMBL/GenBank/DDBJ whole genome shotgun (WGS) entry which is preliminary data.</text>
</comment>
<evidence type="ECO:0000313" key="1">
    <source>
        <dbReference type="EMBL" id="TWF71761.1"/>
    </source>
</evidence>
<reference evidence="1 2" key="1">
    <citation type="submission" date="2019-06" db="EMBL/GenBank/DDBJ databases">
        <title>Sequencing the genomes of 1000 actinobacteria strains.</title>
        <authorList>
            <person name="Klenk H.-P."/>
        </authorList>
    </citation>
    <scope>NUCLEOTIDE SEQUENCE [LARGE SCALE GENOMIC DNA]</scope>
    <source>
        <strain evidence="1 2">DSM 44826</strain>
    </source>
</reference>
<dbReference type="Proteomes" id="UP000317940">
    <property type="component" value="Unassembled WGS sequence"/>
</dbReference>
<evidence type="ECO:0000313" key="2">
    <source>
        <dbReference type="Proteomes" id="UP000317940"/>
    </source>
</evidence>
<name>A0A561SA62_9ACTN</name>
<proteinExistence type="predicted"/>
<sequence>MSKTPQLVGITTPVKITLTIDDWEGTYGTERNKAEITQQLASLTVETMLSTNLRTELCALIGQTGHIRTDVLPPSNTLEAQFDIATIVDTTIWESTYGSDEDAQQIADDVANRVQEYAAEALKQRGITAQVELRATPTVIDATGDYTTLYLVFAPRENPFLATTTGGLQNFAARLDDDAWLRPLDSQIGEFVDYWNRREPEAALWAVTTETEKLLPASGTEPNLHGRTPVIFRRDQIKPLLAVLASPQNQNLGN</sequence>
<dbReference type="EMBL" id="VIWT01000008">
    <property type="protein sequence ID" value="TWF71761.1"/>
    <property type="molecule type" value="Genomic_DNA"/>
</dbReference>
<keyword evidence="2" id="KW-1185">Reference proteome</keyword>
<organism evidence="1 2">
    <name type="scientific">Kitasatospora viridis</name>
    <dbReference type="NCBI Taxonomy" id="281105"/>
    <lineage>
        <taxon>Bacteria</taxon>
        <taxon>Bacillati</taxon>
        <taxon>Actinomycetota</taxon>
        <taxon>Actinomycetes</taxon>
        <taxon>Kitasatosporales</taxon>
        <taxon>Streptomycetaceae</taxon>
        <taxon>Kitasatospora</taxon>
    </lineage>
</organism>
<dbReference type="AlphaFoldDB" id="A0A561SA62"/>